<name>A0AC35TPF8_9BILA</name>
<organism evidence="1 2">
    <name type="scientific">Rhabditophanes sp. KR3021</name>
    <dbReference type="NCBI Taxonomy" id="114890"/>
    <lineage>
        <taxon>Eukaryota</taxon>
        <taxon>Metazoa</taxon>
        <taxon>Ecdysozoa</taxon>
        <taxon>Nematoda</taxon>
        <taxon>Chromadorea</taxon>
        <taxon>Rhabditida</taxon>
        <taxon>Tylenchina</taxon>
        <taxon>Panagrolaimomorpha</taxon>
        <taxon>Strongyloidoidea</taxon>
        <taxon>Alloionematidae</taxon>
        <taxon>Rhabditophanes</taxon>
    </lineage>
</organism>
<evidence type="ECO:0000313" key="2">
    <source>
        <dbReference type="WBParaSite" id="RSKR_0000299800.1"/>
    </source>
</evidence>
<reference evidence="2" key="1">
    <citation type="submission" date="2016-11" db="UniProtKB">
        <authorList>
            <consortium name="WormBaseParasite"/>
        </authorList>
    </citation>
    <scope>IDENTIFICATION</scope>
    <source>
        <strain evidence="2">KR3021</strain>
    </source>
</reference>
<sequence>MVKNNSRKRKLPTDSGSTNLEIGDVIEIKDLDMPKNIGVTIKDGIRYLSPYWTTYTTRAKGRWLNKKLVDVFTKEFISTNANYAKIAVKSGRMFVNGERLTNLDYVIKDGDKIVHVSHRHEHPILSQDIEIIENNENYCVVNKPPSMPVHPCGQYRIHSILGQLNVRENITGLRTLYRLDRTTSGLLIFAKNYESDLEFKNLMVNRSVKKEYLTLVEGHFPDGEIVCEQPIGSLVVTMGIQCVRPDGKTAKSKFKREWFDGKHSLIRCFIESGRTHQIRVHLQYLGFPICNDQLYNTLDWGVNKGKDANYGKEYDVLCKDISNAHRASLWHEKPNSEYETNMKNWAENELPTTFHIENCEDFSKLPDFDPFCLNCNVVRKKIPMEHFQLFLHCFKYETDKFIYQTEMPEWAIRKINFLRLKIVIIYKI</sequence>
<dbReference type="WBParaSite" id="RSKR_0000299800.1">
    <property type="protein sequence ID" value="RSKR_0000299800.1"/>
    <property type="gene ID" value="RSKR_0000299800"/>
</dbReference>
<protein>
    <submittedName>
        <fullName evidence="2">Pseudouridine synthase</fullName>
    </submittedName>
</protein>
<evidence type="ECO:0000313" key="1">
    <source>
        <dbReference type="Proteomes" id="UP000095286"/>
    </source>
</evidence>
<dbReference type="Proteomes" id="UP000095286">
    <property type="component" value="Unplaced"/>
</dbReference>
<proteinExistence type="predicted"/>
<accession>A0AC35TPF8</accession>